<accession>A0A0F4XVT9</accession>
<dbReference type="OrthoDB" id="2086224at2"/>
<feature type="domain" description="Lipoyl-binding" evidence="3">
    <location>
        <begin position="3"/>
        <end position="78"/>
    </location>
</feature>
<dbReference type="PANTHER" id="PTHR46438:SF11">
    <property type="entry name" value="LIPASE-RELATED"/>
    <property type="match status" value="1"/>
</dbReference>
<dbReference type="PROSITE" id="PS50968">
    <property type="entry name" value="BIOTINYL_LIPOYL"/>
    <property type="match status" value="1"/>
</dbReference>
<dbReference type="Pfam" id="PF00364">
    <property type="entry name" value="Biotin_lipoyl"/>
    <property type="match status" value="1"/>
</dbReference>
<dbReference type="Gene3D" id="2.40.50.100">
    <property type="match status" value="1"/>
</dbReference>
<dbReference type="Gene3D" id="3.40.50.1820">
    <property type="entry name" value="alpha/beta hydrolase"/>
    <property type="match status" value="1"/>
</dbReference>
<dbReference type="SUPFAM" id="SSF51230">
    <property type="entry name" value="Single hybrid motif"/>
    <property type="match status" value="1"/>
</dbReference>
<dbReference type="EMBL" id="JZXC01000001">
    <property type="protein sequence ID" value="KKA09946.1"/>
    <property type="molecule type" value="Genomic_DNA"/>
</dbReference>
<protein>
    <submittedName>
        <fullName evidence="4">Acetoin dehydrogenase</fullName>
    </submittedName>
</protein>
<dbReference type="CDD" id="cd06849">
    <property type="entry name" value="lipoyl_domain"/>
    <property type="match status" value="1"/>
</dbReference>
<evidence type="ECO:0000313" key="5">
    <source>
        <dbReference type="Proteomes" id="UP000033662"/>
    </source>
</evidence>
<dbReference type="InterPro" id="IPR000073">
    <property type="entry name" value="AB_hydrolase_1"/>
</dbReference>
<dbReference type="InterPro" id="IPR000089">
    <property type="entry name" value="Biotin_lipoyl"/>
</dbReference>
<dbReference type="PRINTS" id="PR00111">
    <property type="entry name" value="ABHYDROLASE"/>
</dbReference>
<proteinExistence type="predicted"/>
<dbReference type="InterPro" id="IPR029058">
    <property type="entry name" value="AB_hydrolase_fold"/>
</dbReference>
<dbReference type="InterPro" id="IPR011053">
    <property type="entry name" value="Single_hybrid_motif"/>
</dbReference>
<reference evidence="4 5" key="1">
    <citation type="submission" date="2015-03" db="EMBL/GenBank/DDBJ databases">
        <title>Pseudomonas fluorescens 1855-344 Genome sequencing and assembly.</title>
        <authorList>
            <person name="Eng W.W.H."/>
            <person name="Gan H.M."/>
            <person name="Savka M.A."/>
        </authorList>
    </citation>
    <scope>NUCLEOTIDE SEQUENCE [LARGE SCALE GENOMIC DNA]</scope>
    <source>
        <strain evidence="4 5">1855-344</strain>
    </source>
</reference>
<dbReference type="SUPFAM" id="SSF53474">
    <property type="entry name" value="alpha/beta-Hydrolases"/>
    <property type="match status" value="1"/>
</dbReference>
<comment type="caution">
    <text evidence="4">The sequence shown here is derived from an EMBL/GenBank/DDBJ whole genome shotgun (WGS) entry which is preliminary data.</text>
</comment>
<keyword evidence="2" id="KW-0450">Lipoyl</keyword>
<name>A0A0F4XVT9_9PSED</name>
<dbReference type="NCBIfam" id="NF011457">
    <property type="entry name" value="PRK14875.1"/>
    <property type="match status" value="1"/>
</dbReference>
<dbReference type="AlphaFoldDB" id="A0A0F4XVT9"/>
<dbReference type="PATRIC" id="fig|132476.4.peg.204"/>
<evidence type="ECO:0000313" key="4">
    <source>
        <dbReference type="EMBL" id="KKA09946.1"/>
    </source>
</evidence>
<dbReference type="PANTHER" id="PTHR46438">
    <property type="entry name" value="ALPHA/BETA-HYDROLASES SUPERFAMILY PROTEIN"/>
    <property type="match status" value="1"/>
</dbReference>
<gene>
    <name evidence="4" type="ORF">VP02_00940</name>
</gene>
<dbReference type="PROSITE" id="PS00189">
    <property type="entry name" value="LIPOYL"/>
    <property type="match status" value="1"/>
</dbReference>
<comment type="cofactor">
    <cofactor evidence="1">
        <name>(R)-lipoate</name>
        <dbReference type="ChEBI" id="CHEBI:83088"/>
    </cofactor>
</comment>
<evidence type="ECO:0000256" key="2">
    <source>
        <dbReference type="ARBA" id="ARBA00022823"/>
    </source>
</evidence>
<dbReference type="Pfam" id="PF00561">
    <property type="entry name" value="Abhydrolase_1"/>
    <property type="match status" value="1"/>
</dbReference>
<dbReference type="Proteomes" id="UP000033662">
    <property type="component" value="Unassembled WGS sequence"/>
</dbReference>
<evidence type="ECO:0000259" key="3">
    <source>
        <dbReference type="PROSITE" id="PS50968"/>
    </source>
</evidence>
<organism evidence="4 5">
    <name type="scientific">Pseudomonas kilonensis</name>
    <dbReference type="NCBI Taxonomy" id="132476"/>
    <lineage>
        <taxon>Bacteria</taxon>
        <taxon>Pseudomonadati</taxon>
        <taxon>Pseudomonadota</taxon>
        <taxon>Gammaproteobacteria</taxon>
        <taxon>Pseudomonadales</taxon>
        <taxon>Pseudomonadaceae</taxon>
        <taxon>Pseudomonas</taxon>
    </lineage>
</organism>
<dbReference type="InterPro" id="IPR003016">
    <property type="entry name" value="2-oxoA_DH_lipoyl-BS"/>
</dbReference>
<sequence>MSIEAITIPKWGMTMTEGLLAEWMVAVGDRIERGQEIMEVESTKTTNAVESPVSGTLRRIVVPEGDTAPVGALVAVVADDSATDEDIDAFIAQFASSIKQDADEESGAVAAKKIDVGDGTVINALVIGPESENTVVLLHGFGGDLSTWMFNQDALAKDFRVLALDLPGHGASTPISGGDVLGSLTDAVEKAIDSLAKGKLHLIAHSFGGAVAAALTERKGEAVASLSLLAPIGLSTSINKLFLDDFVTAERRRPLKEVLERLFADPSKISNDMVEATLQFKRLEGVPAALGAIKDVIANEQGQVQSITATLSKFRGPVLLIWGERDEIVPMPTESEVPQNVILNILPSVGHMPQMESTAEVNRLLIENIAKAK</sequence>
<evidence type="ECO:0000256" key="1">
    <source>
        <dbReference type="ARBA" id="ARBA00001938"/>
    </source>
</evidence>